<dbReference type="AlphaFoldDB" id="A2EK82"/>
<proteinExistence type="predicted"/>
<reference evidence="1" key="2">
    <citation type="journal article" date="2007" name="Science">
        <title>Draft genome sequence of the sexually transmitted pathogen Trichomonas vaginalis.</title>
        <authorList>
            <person name="Carlton J.M."/>
            <person name="Hirt R.P."/>
            <person name="Silva J.C."/>
            <person name="Delcher A.L."/>
            <person name="Schatz M."/>
            <person name="Zhao Q."/>
            <person name="Wortman J.R."/>
            <person name="Bidwell S.L."/>
            <person name="Alsmark U.C.M."/>
            <person name="Besteiro S."/>
            <person name="Sicheritz-Ponten T."/>
            <person name="Noel C.J."/>
            <person name="Dacks J.B."/>
            <person name="Foster P.G."/>
            <person name="Simillion C."/>
            <person name="Van de Peer Y."/>
            <person name="Miranda-Saavedra D."/>
            <person name="Barton G.J."/>
            <person name="Westrop G.D."/>
            <person name="Mueller S."/>
            <person name="Dessi D."/>
            <person name="Fiori P.L."/>
            <person name="Ren Q."/>
            <person name="Paulsen I."/>
            <person name="Zhang H."/>
            <person name="Bastida-Corcuera F.D."/>
            <person name="Simoes-Barbosa A."/>
            <person name="Brown M.T."/>
            <person name="Hayes R.D."/>
            <person name="Mukherjee M."/>
            <person name="Okumura C.Y."/>
            <person name="Schneider R."/>
            <person name="Smith A.J."/>
            <person name="Vanacova S."/>
            <person name="Villalvazo M."/>
            <person name="Haas B.J."/>
            <person name="Pertea M."/>
            <person name="Feldblyum T.V."/>
            <person name="Utterback T.R."/>
            <person name="Shu C.L."/>
            <person name="Osoegawa K."/>
            <person name="de Jong P.J."/>
            <person name="Hrdy I."/>
            <person name="Horvathova L."/>
            <person name="Zubacova Z."/>
            <person name="Dolezal P."/>
            <person name="Malik S.B."/>
            <person name="Logsdon J.M. Jr."/>
            <person name="Henze K."/>
            <person name="Gupta A."/>
            <person name="Wang C.C."/>
            <person name="Dunne R.L."/>
            <person name="Upcroft J.A."/>
            <person name="Upcroft P."/>
            <person name="White O."/>
            <person name="Salzberg S.L."/>
            <person name="Tang P."/>
            <person name="Chiu C.-H."/>
            <person name="Lee Y.-S."/>
            <person name="Embley T.M."/>
            <person name="Coombs G.H."/>
            <person name="Mottram J.C."/>
            <person name="Tachezy J."/>
            <person name="Fraser-Liggett C.M."/>
            <person name="Johnson P.J."/>
        </authorList>
    </citation>
    <scope>NUCLEOTIDE SEQUENCE [LARGE SCALE GENOMIC DNA]</scope>
    <source>
        <strain evidence="1">G3</strain>
    </source>
</reference>
<keyword evidence="2" id="KW-1185">Reference proteome</keyword>
<sequence length="148" mass="17251">MTSKYNENLISASQVYENIDMIEMSESYAKVYIESTLFVPQNTDLQFHLVSSPESKLYIDDVEIEGGNLTEDIYSCDEDPAMSDFESPKKYFERGNHKIRIEMNPGCAMHDQYVSLKWKFYRLHRNPNPNSIDYESIPSRYLGLPTNQ</sequence>
<reference evidence="1" key="1">
    <citation type="submission" date="2006-10" db="EMBL/GenBank/DDBJ databases">
        <authorList>
            <person name="Amadeo P."/>
            <person name="Zhao Q."/>
            <person name="Wortman J."/>
            <person name="Fraser-Liggett C."/>
            <person name="Carlton J."/>
        </authorList>
    </citation>
    <scope>NUCLEOTIDE SEQUENCE</scope>
    <source>
        <strain evidence="1">G3</strain>
    </source>
</reference>
<dbReference type="VEuPathDB" id="TrichDB:TVAG_100160"/>
<gene>
    <name evidence="1" type="ORF">TVAG_100160</name>
</gene>
<evidence type="ECO:0000313" key="2">
    <source>
        <dbReference type="Proteomes" id="UP000001542"/>
    </source>
</evidence>
<evidence type="ECO:0000313" key="1">
    <source>
        <dbReference type="EMBL" id="EAY06975.1"/>
    </source>
</evidence>
<dbReference type="InParanoid" id="A2EK82"/>
<dbReference type="EMBL" id="DS113411">
    <property type="protein sequence ID" value="EAY06975.1"/>
    <property type="molecule type" value="Genomic_DNA"/>
</dbReference>
<name>A2EK82_TRIV3</name>
<protein>
    <recommendedName>
        <fullName evidence="3">PA14 domain-containing protein</fullName>
    </recommendedName>
</protein>
<accession>A2EK82</accession>
<evidence type="ECO:0008006" key="3">
    <source>
        <dbReference type="Google" id="ProtNLM"/>
    </source>
</evidence>
<organism evidence="1 2">
    <name type="scientific">Trichomonas vaginalis (strain ATCC PRA-98 / G3)</name>
    <dbReference type="NCBI Taxonomy" id="412133"/>
    <lineage>
        <taxon>Eukaryota</taxon>
        <taxon>Metamonada</taxon>
        <taxon>Parabasalia</taxon>
        <taxon>Trichomonadida</taxon>
        <taxon>Trichomonadidae</taxon>
        <taxon>Trichomonas</taxon>
    </lineage>
</organism>
<dbReference type="RefSeq" id="XP_001319198.1">
    <property type="nucleotide sequence ID" value="XM_001319163.1"/>
</dbReference>
<dbReference type="Proteomes" id="UP000001542">
    <property type="component" value="Unassembled WGS sequence"/>
</dbReference>
<dbReference type="VEuPathDB" id="TrichDB:TVAGG3_0838670"/>
<dbReference type="KEGG" id="tva:4764859"/>